<dbReference type="RefSeq" id="XP_041156325.1">
    <property type="nucleotide sequence ID" value="XM_041307239.1"/>
</dbReference>
<reference evidence="3" key="1">
    <citation type="journal article" date="2020" name="New Phytol.">
        <title>Comparative genomics reveals dynamic genome evolution in host specialist ectomycorrhizal fungi.</title>
        <authorList>
            <person name="Lofgren L.A."/>
            <person name="Nguyen N.H."/>
            <person name="Vilgalys R."/>
            <person name="Ruytinx J."/>
            <person name="Liao H.L."/>
            <person name="Branco S."/>
            <person name="Kuo A."/>
            <person name="LaButti K."/>
            <person name="Lipzen A."/>
            <person name="Andreopoulos W."/>
            <person name="Pangilinan J."/>
            <person name="Riley R."/>
            <person name="Hundley H."/>
            <person name="Na H."/>
            <person name="Barry K."/>
            <person name="Grigoriev I.V."/>
            <person name="Stajich J.E."/>
            <person name="Kennedy P.G."/>
        </authorList>
    </citation>
    <scope>NUCLEOTIDE SEQUENCE</scope>
    <source>
        <strain evidence="3">S12</strain>
    </source>
</reference>
<comment type="caution">
    <text evidence="3">The sequence shown here is derived from an EMBL/GenBank/DDBJ whole genome shotgun (WGS) entry which is preliminary data.</text>
</comment>
<feature type="region of interest" description="Disordered" evidence="1">
    <location>
        <begin position="399"/>
        <end position="418"/>
    </location>
</feature>
<protein>
    <recommendedName>
        <fullName evidence="2">DUF6532 domain-containing protein</fullName>
    </recommendedName>
</protein>
<evidence type="ECO:0000259" key="2">
    <source>
        <dbReference type="Pfam" id="PF20149"/>
    </source>
</evidence>
<feature type="region of interest" description="Disordered" evidence="1">
    <location>
        <begin position="1"/>
        <end position="147"/>
    </location>
</feature>
<feature type="compositionally biased region" description="Acidic residues" evidence="1">
    <location>
        <begin position="274"/>
        <end position="298"/>
    </location>
</feature>
<evidence type="ECO:0000313" key="3">
    <source>
        <dbReference type="EMBL" id="KAG1789204.1"/>
    </source>
</evidence>
<feature type="compositionally biased region" description="Polar residues" evidence="1">
    <location>
        <begin position="123"/>
        <end position="133"/>
    </location>
</feature>
<evidence type="ECO:0000313" key="4">
    <source>
        <dbReference type="Proteomes" id="UP000719766"/>
    </source>
</evidence>
<dbReference type="GeneID" id="64601003"/>
<evidence type="ECO:0000256" key="1">
    <source>
        <dbReference type="SAM" id="MobiDB-lite"/>
    </source>
</evidence>
<feature type="compositionally biased region" description="Low complexity" evidence="1">
    <location>
        <begin position="344"/>
        <end position="364"/>
    </location>
</feature>
<dbReference type="EMBL" id="JABBWE010000061">
    <property type="protein sequence ID" value="KAG1789204.1"/>
    <property type="molecule type" value="Genomic_DNA"/>
</dbReference>
<dbReference type="OrthoDB" id="2675583at2759"/>
<dbReference type="AlphaFoldDB" id="A0A9P7AGU4"/>
<feature type="region of interest" description="Disordered" evidence="1">
    <location>
        <begin position="338"/>
        <end position="364"/>
    </location>
</feature>
<name>A0A9P7AGU4_9AGAM</name>
<feature type="compositionally biased region" description="Polar residues" evidence="1">
    <location>
        <begin position="81"/>
        <end position="92"/>
    </location>
</feature>
<keyword evidence="4" id="KW-1185">Reference proteome</keyword>
<gene>
    <name evidence="3" type="ORF">HD556DRAFT_1447264</name>
</gene>
<sequence length="688" mass="74529">MPGSPSKKKRTKRKAPESDLKVLDGQAGSGKRSRAHAKASLPLNNDADESQHRPSGRAGAGKGGRAAQLEKIGAILDAPARTSQPKGATSLNADFPVNPLAPELPHKGRGSRSKIKQPPPPYTTSGTLDSNTVAPRPRPKKIKKTVAPSLNLEALNNQPAFVQREVGGHYEFSPPIVPPGTEPDLQALNNSFVAAAKAAKEQCTPSASHGSHLAADAFKRRLPSAASSDADLSQQLLSRPAIVNLPDARLYENLDPTLRPTNQSDFGLQGTDSEGSDVSEEGSDTSDGDEDGADEEIGWGESGGCHNAHPGFSVEVQPSQPRAAIALLTDFEFQHSRDEDDQAAGRALASSDSSSSDDSATDAPQPADVLELHHKKNRHPRLPDPVLLDLLRGAETANMSGSKMKAMKASKDPGDGPKSTQLAWYGPCWKRFLEGAKGECRVVHALENPFPRLVPDLSTSITESLSASLVEWLKDGNQVEADVWPARKPDMARLLYDDLSTWRSDLKKIVVAITPSVYSLIPPTDLSTQECANWVEAAAANLLDKSKYLHDGKDELGKTKNFVHPGLREAAILFIYVGSYRIAHRRPDIFCKQIPLNCLALVATVFNCILDGLGKNGNGKTYPKFSSKDYLSIYQRMLALLEDIMNDPYHGPKLVQQLRRWAEAGWAECCKLDGTDMAKYTHLQIELD</sequence>
<feature type="compositionally biased region" description="Basic residues" evidence="1">
    <location>
        <begin position="1"/>
        <end position="13"/>
    </location>
</feature>
<feature type="domain" description="DUF6532" evidence="2">
    <location>
        <begin position="436"/>
        <end position="644"/>
    </location>
</feature>
<proteinExistence type="predicted"/>
<dbReference type="Pfam" id="PF20149">
    <property type="entry name" value="DUF6532"/>
    <property type="match status" value="1"/>
</dbReference>
<dbReference type="InterPro" id="IPR045341">
    <property type="entry name" value="DUF6532"/>
</dbReference>
<accession>A0A9P7AGU4</accession>
<feature type="region of interest" description="Disordered" evidence="1">
    <location>
        <begin position="255"/>
        <end position="314"/>
    </location>
</feature>
<dbReference type="Proteomes" id="UP000719766">
    <property type="component" value="Unassembled WGS sequence"/>
</dbReference>
<organism evidence="3 4">
    <name type="scientific">Suillus plorans</name>
    <dbReference type="NCBI Taxonomy" id="116603"/>
    <lineage>
        <taxon>Eukaryota</taxon>
        <taxon>Fungi</taxon>
        <taxon>Dikarya</taxon>
        <taxon>Basidiomycota</taxon>
        <taxon>Agaricomycotina</taxon>
        <taxon>Agaricomycetes</taxon>
        <taxon>Agaricomycetidae</taxon>
        <taxon>Boletales</taxon>
        <taxon>Suillineae</taxon>
        <taxon>Suillaceae</taxon>
        <taxon>Suillus</taxon>
    </lineage>
</organism>